<dbReference type="PROSITE" id="PS00675">
    <property type="entry name" value="SIGMA54_INTERACT_1"/>
    <property type="match status" value="1"/>
</dbReference>
<dbReference type="InterPro" id="IPR025662">
    <property type="entry name" value="Sigma_54_int_dom_ATP-bd_1"/>
</dbReference>
<reference evidence="4 5" key="1">
    <citation type="submission" date="2019-05" db="EMBL/GenBank/DDBJ databases">
        <authorList>
            <consortium name="Pathogen Informatics"/>
        </authorList>
    </citation>
    <scope>NUCLEOTIDE SEQUENCE [LARGE SCALE GENOMIC DNA]</scope>
    <source>
        <strain evidence="4 5">NCTC13032</strain>
    </source>
</reference>
<keyword evidence="4" id="KW-0456">Lyase</keyword>
<dbReference type="Pfam" id="PF00158">
    <property type="entry name" value="Sigma54_activat"/>
    <property type="match status" value="1"/>
</dbReference>
<gene>
    <name evidence="4" type="primary">fhlA_2</name>
    <name evidence="4" type="ORF">NCTC13032_05770</name>
</gene>
<dbReference type="InterPro" id="IPR002078">
    <property type="entry name" value="Sigma_54_int"/>
</dbReference>
<dbReference type="GO" id="GO:0016829">
    <property type="term" value="F:lyase activity"/>
    <property type="evidence" value="ECO:0007669"/>
    <property type="project" value="UniProtKB-KW"/>
</dbReference>
<evidence type="ECO:0000256" key="1">
    <source>
        <dbReference type="ARBA" id="ARBA00022741"/>
    </source>
</evidence>
<evidence type="ECO:0000256" key="2">
    <source>
        <dbReference type="ARBA" id="ARBA00022840"/>
    </source>
</evidence>
<dbReference type="GO" id="GO:0006355">
    <property type="term" value="P:regulation of DNA-templated transcription"/>
    <property type="evidence" value="ECO:0007669"/>
    <property type="project" value="InterPro"/>
</dbReference>
<dbReference type="PROSITE" id="PS50045">
    <property type="entry name" value="SIGMA54_INTERACT_4"/>
    <property type="match status" value="1"/>
</dbReference>
<keyword evidence="2" id="KW-0067">ATP-binding</keyword>
<dbReference type="AlphaFoldDB" id="A0A4U9IHK9"/>
<evidence type="ECO:0000259" key="3">
    <source>
        <dbReference type="PROSITE" id="PS50045"/>
    </source>
</evidence>
<dbReference type="Proteomes" id="UP000310719">
    <property type="component" value="Chromosome"/>
</dbReference>
<dbReference type="EMBL" id="LR590464">
    <property type="protein sequence ID" value="VTP76255.1"/>
    <property type="molecule type" value="Genomic_DNA"/>
</dbReference>
<keyword evidence="1" id="KW-0547">Nucleotide-binding</keyword>
<dbReference type="PANTHER" id="PTHR32071:SF123">
    <property type="entry name" value="DNA-BINDING TRANSCRIPTIONAL ACTIVATOR HYFR-RELATED"/>
    <property type="match status" value="1"/>
</dbReference>
<dbReference type="GO" id="GO:0005524">
    <property type="term" value="F:ATP binding"/>
    <property type="evidence" value="ECO:0007669"/>
    <property type="project" value="UniProtKB-KW"/>
</dbReference>
<accession>A0A4U9IHK9</accession>
<sequence>MTRNLALTEQINNVATDFGEIIGRSSPMMTVMKQVEMVAHSNSTVLILGETGTGKELIARAIHNLSGR</sequence>
<evidence type="ECO:0000313" key="4">
    <source>
        <dbReference type="EMBL" id="VTP76255.1"/>
    </source>
</evidence>
<feature type="domain" description="Sigma-54 factor interaction" evidence="3">
    <location>
        <begin position="21"/>
        <end position="68"/>
    </location>
</feature>
<organism evidence="4 5">
    <name type="scientific">Leclercia adecarboxylata</name>
    <dbReference type="NCBI Taxonomy" id="83655"/>
    <lineage>
        <taxon>Bacteria</taxon>
        <taxon>Pseudomonadati</taxon>
        <taxon>Pseudomonadota</taxon>
        <taxon>Gammaproteobacteria</taxon>
        <taxon>Enterobacterales</taxon>
        <taxon>Enterobacteriaceae</taxon>
        <taxon>Leclercia</taxon>
    </lineage>
</organism>
<dbReference type="PANTHER" id="PTHR32071">
    <property type="entry name" value="TRANSCRIPTIONAL REGULATORY PROTEIN"/>
    <property type="match status" value="1"/>
</dbReference>
<dbReference type="InterPro" id="IPR027417">
    <property type="entry name" value="P-loop_NTPase"/>
</dbReference>
<name>A0A4U9IHK9_9ENTR</name>
<dbReference type="SUPFAM" id="SSF52540">
    <property type="entry name" value="P-loop containing nucleoside triphosphate hydrolases"/>
    <property type="match status" value="1"/>
</dbReference>
<dbReference type="Gene3D" id="3.40.50.300">
    <property type="entry name" value="P-loop containing nucleotide triphosphate hydrolases"/>
    <property type="match status" value="1"/>
</dbReference>
<evidence type="ECO:0000313" key="5">
    <source>
        <dbReference type="Proteomes" id="UP000310719"/>
    </source>
</evidence>
<proteinExistence type="predicted"/>
<protein>
    <submittedName>
        <fullName evidence="4">Formate hydrogenlyase transcriptional activator</fullName>
    </submittedName>
</protein>